<reference evidence="3 4" key="1">
    <citation type="submission" date="2017-07" db="EMBL/GenBank/DDBJ databases">
        <title>Draft Genome Sequences of Select Purple Nonsulfur Bacteria.</title>
        <authorList>
            <person name="Lasarre B."/>
            <person name="Mckinlay J.B."/>
        </authorList>
    </citation>
    <scope>NUCLEOTIDE SEQUENCE [LARGE SCALE GENOMIC DNA]</scope>
    <source>
        <strain evidence="3 4">DSM 11907</strain>
    </source>
</reference>
<dbReference type="Proteomes" id="UP000248863">
    <property type="component" value="Unassembled WGS sequence"/>
</dbReference>
<dbReference type="EMBL" id="NPEU01000428">
    <property type="protein sequence ID" value="RAI32405.1"/>
    <property type="molecule type" value="Genomic_DNA"/>
</dbReference>
<dbReference type="RefSeq" id="WP_111359640.1">
    <property type="nucleotide sequence ID" value="NZ_NHSK01000109.1"/>
</dbReference>
<organism evidence="3 4">
    <name type="scientific">Rhodoplanes elegans</name>
    <dbReference type="NCBI Taxonomy" id="29408"/>
    <lineage>
        <taxon>Bacteria</taxon>
        <taxon>Pseudomonadati</taxon>
        <taxon>Pseudomonadota</taxon>
        <taxon>Alphaproteobacteria</taxon>
        <taxon>Hyphomicrobiales</taxon>
        <taxon>Nitrobacteraceae</taxon>
        <taxon>Rhodoplanes</taxon>
    </lineage>
</organism>
<keyword evidence="2" id="KW-0472">Membrane</keyword>
<sequence>MPLVAKLDELGTGAWMALTILGFVFWWPMGLALLAFTFWSGRMSCWNGRGMSRWQAKMERMRDRMDRGGGDWFGAPGSGNRAFDEYRAETIRRLEDEQREFKDFLERLRMAKDKAEFDQFMAERRGRSSADVHQPQQG</sequence>
<proteinExistence type="predicted"/>
<evidence type="ECO:0008006" key="5">
    <source>
        <dbReference type="Google" id="ProtNLM"/>
    </source>
</evidence>
<dbReference type="OrthoDB" id="9806878at2"/>
<keyword evidence="1" id="KW-0175">Coiled coil</keyword>
<comment type="caution">
    <text evidence="3">The sequence shown here is derived from an EMBL/GenBank/DDBJ whole genome shotgun (WGS) entry which is preliminary data.</text>
</comment>
<evidence type="ECO:0000256" key="2">
    <source>
        <dbReference type="SAM" id="Phobius"/>
    </source>
</evidence>
<feature type="coiled-coil region" evidence="1">
    <location>
        <begin position="87"/>
        <end position="114"/>
    </location>
</feature>
<dbReference type="Pfam" id="PF11014">
    <property type="entry name" value="DUF2852"/>
    <property type="match status" value="1"/>
</dbReference>
<feature type="transmembrane region" description="Helical" evidence="2">
    <location>
        <begin position="12"/>
        <end position="39"/>
    </location>
</feature>
<name>A0A327K3U3_9BRAD</name>
<keyword evidence="2" id="KW-0812">Transmembrane</keyword>
<dbReference type="InterPro" id="IPR021273">
    <property type="entry name" value="DUF2852"/>
</dbReference>
<keyword evidence="2" id="KW-1133">Transmembrane helix</keyword>
<protein>
    <recommendedName>
        <fullName evidence="5">DUF2852 domain-containing protein</fullName>
    </recommendedName>
</protein>
<gene>
    <name evidence="3" type="ORF">CH338_24245</name>
</gene>
<evidence type="ECO:0000256" key="1">
    <source>
        <dbReference type="SAM" id="Coils"/>
    </source>
</evidence>
<dbReference type="AlphaFoldDB" id="A0A327K3U3"/>
<evidence type="ECO:0000313" key="4">
    <source>
        <dbReference type="Proteomes" id="UP000248863"/>
    </source>
</evidence>
<accession>A0A327K3U3</accession>
<keyword evidence="4" id="KW-1185">Reference proteome</keyword>
<evidence type="ECO:0000313" key="3">
    <source>
        <dbReference type="EMBL" id="RAI32405.1"/>
    </source>
</evidence>